<evidence type="ECO:0000256" key="1">
    <source>
        <dbReference type="SAM" id="SignalP"/>
    </source>
</evidence>
<dbReference type="PROSITE" id="PS51388">
    <property type="entry name" value="GED"/>
    <property type="match status" value="1"/>
</dbReference>
<feature type="chain" id="PRO_5042014757" description="GED domain-containing protein" evidence="1">
    <location>
        <begin position="20"/>
        <end position="96"/>
    </location>
</feature>
<dbReference type="InterPro" id="IPR020850">
    <property type="entry name" value="GED_dom"/>
</dbReference>
<gene>
    <name evidence="3" type="ORF">RND71_035980</name>
</gene>
<organism evidence="3 4">
    <name type="scientific">Anisodus tanguticus</name>
    <dbReference type="NCBI Taxonomy" id="243964"/>
    <lineage>
        <taxon>Eukaryota</taxon>
        <taxon>Viridiplantae</taxon>
        <taxon>Streptophyta</taxon>
        <taxon>Embryophyta</taxon>
        <taxon>Tracheophyta</taxon>
        <taxon>Spermatophyta</taxon>
        <taxon>Magnoliopsida</taxon>
        <taxon>eudicotyledons</taxon>
        <taxon>Gunneridae</taxon>
        <taxon>Pentapetalae</taxon>
        <taxon>asterids</taxon>
        <taxon>lamiids</taxon>
        <taxon>Solanales</taxon>
        <taxon>Solanaceae</taxon>
        <taxon>Solanoideae</taxon>
        <taxon>Hyoscyameae</taxon>
        <taxon>Anisodus</taxon>
    </lineage>
</organism>
<dbReference type="GO" id="GO:0003924">
    <property type="term" value="F:GTPase activity"/>
    <property type="evidence" value="ECO:0007669"/>
    <property type="project" value="InterPro"/>
</dbReference>
<dbReference type="InterPro" id="IPR003130">
    <property type="entry name" value="GED"/>
</dbReference>
<dbReference type="Pfam" id="PF02212">
    <property type="entry name" value="GED"/>
    <property type="match status" value="1"/>
</dbReference>
<dbReference type="GO" id="GO:0005525">
    <property type="term" value="F:GTP binding"/>
    <property type="evidence" value="ECO:0007669"/>
    <property type="project" value="InterPro"/>
</dbReference>
<evidence type="ECO:0000313" key="3">
    <source>
        <dbReference type="EMBL" id="KAK4345804.1"/>
    </source>
</evidence>
<dbReference type="EMBL" id="JAVYJV010000019">
    <property type="protein sequence ID" value="KAK4345804.1"/>
    <property type="molecule type" value="Genomic_DNA"/>
</dbReference>
<name>A0AAE1V1Z7_9SOLA</name>
<dbReference type="Proteomes" id="UP001291623">
    <property type="component" value="Unassembled WGS sequence"/>
</dbReference>
<reference evidence="3" key="1">
    <citation type="submission" date="2023-12" db="EMBL/GenBank/DDBJ databases">
        <title>Genome assembly of Anisodus tanguticus.</title>
        <authorList>
            <person name="Wang Y.-J."/>
        </authorList>
    </citation>
    <scope>NUCLEOTIDE SEQUENCE</scope>
    <source>
        <strain evidence="3">KB-2021</strain>
        <tissue evidence="3">Leaf</tissue>
    </source>
</reference>
<feature type="domain" description="GED" evidence="2">
    <location>
        <begin position="1"/>
        <end position="89"/>
    </location>
</feature>
<evidence type="ECO:0000313" key="4">
    <source>
        <dbReference type="Proteomes" id="UP001291623"/>
    </source>
</evidence>
<accession>A0AAE1V1Z7</accession>
<protein>
    <recommendedName>
        <fullName evidence="2">GED domain-containing protein</fullName>
    </recommendedName>
</protein>
<dbReference type="Gene3D" id="1.20.120.1240">
    <property type="entry name" value="Dynamin, middle domain"/>
    <property type="match status" value="1"/>
</dbReference>
<feature type="signal peptide" evidence="1">
    <location>
        <begin position="1"/>
        <end position="19"/>
    </location>
</feature>
<keyword evidence="1" id="KW-0732">Signal</keyword>
<keyword evidence="4" id="KW-1185">Reference proteome</keyword>
<dbReference type="AlphaFoldDB" id="A0AAE1V1Z7"/>
<comment type="caution">
    <text evidence="3">The sequence shown here is derived from an EMBL/GenBank/DDBJ whole genome shotgun (WGS) entry which is preliminary data.</text>
</comment>
<proteinExistence type="predicted"/>
<evidence type="ECO:0000259" key="2">
    <source>
        <dbReference type="PROSITE" id="PS51388"/>
    </source>
</evidence>
<sequence>MRMIAYWKIVLMRLVDSMALHIIFSIQNMINKEMEEEIVQDLMAPNIGGIERMLDESPLVAEKRNRLKKSVKLLESKEVVSNIMDRISFHGDQERD</sequence>